<dbReference type="GO" id="GO:0004721">
    <property type="term" value="F:phosphoprotein phosphatase activity"/>
    <property type="evidence" value="ECO:0007669"/>
    <property type="project" value="TreeGrafter"/>
</dbReference>
<keyword evidence="4" id="KW-0597">Phosphoprotein</keyword>
<evidence type="ECO:0000256" key="3">
    <source>
        <dbReference type="ARBA" id="ARBA00012438"/>
    </source>
</evidence>
<dbReference type="EMBL" id="FWXW01000003">
    <property type="protein sequence ID" value="SMC57264.1"/>
    <property type="molecule type" value="Genomic_DNA"/>
</dbReference>
<dbReference type="GO" id="GO:0000155">
    <property type="term" value="F:phosphorelay sensor kinase activity"/>
    <property type="evidence" value="ECO:0007669"/>
    <property type="project" value="InterPro"/>
</dbReference>
<comment type="catalytic activity">
    <reaction evidence="1">
        <text>ATP + protein L-histidine = ADP + protein N-phospho-L-histidine.</text>
        <dbReference type="EC" id="2.7.13.3"/>
    </reaction>
</comment>
<evidence type="ECO:0000256" key="5">
    <source>
        <dbReference type="ARBA" id="ARBA00022679"/>
    </source>
</evidence>
<dbReference type="PROSITE" id="PS50109">
    <property type="entry name" value="HIS_KIN"/>
    <property type="match status" value="1"/>
</dbReference>
<dbReference type="PRINTS" id="PR00344">
    <property type="entry name" value="BCTRLSENSOR"/>
</dbReference>
<dbReference type="PANTHER" id="PTHR45453">
    <property type="entry name" value="PHOSPHATE REGULON SENSOR PROTEIN PHOR"/>
    <property type="match status" value="1"/>
</dbReference>
<dbReference type="GO" id="GO:0016036">
    <property type="term" value="P:cellular response to phosphate starvation"/>
    <property type="evidence" value="ECO:0007669"/>
    <property type="project" value="TreeGrafter"/>
</dbReference>
<dbReference type="InterPro" id="IPR003661">
    <property type="entry name" value="HisK_dim/P_dom"/>
</dbReference>
<evidence type="ECO:0000256" key="6">
    <source>
        <dbReference type="ARBA" id="ARBA00022777"/>
    </source>
</evidence>
<keyword evidence="7" id="KW-0902">Two-component regulatory system</keyword>
<evidence type="ECO:0000313" key="11">
    <source>
        <dbReference type="EMBL" id="SMC57264.1"/>
    </source>
</evidence>
<comment type="subcellular location">
    <subcellularLocation>
        <location evidence="2">Membrane</location>
    </subcellularLocation>
</comment>
<dbReference type="SUPFAM" id="SSF55785">
    <property type="entry name" value="PYP-like sensor domain (PAS domain)"/>
    <property type="match status" value="1"/>
</dbReference>
<dbReference type="InterPro" id="IPR031967">
    <property type="entry name" value="PhoR_single_Cache-like_dom"/>
</dbReference>
<dbReference type="RefSeq" id="WP_084234284.1">
    <property type="nucleotide sequence ID" value="NZ_FWXW01000003.1"/>
</dbReference>
<dbReference type="Proteomes" id="UP000192790">
    <property type="component" value="Unassembled WGS sequence"/>
</dbReference>
<dbReference type="InterPro" id="IPR004358">
    <property type="entry name" value="Sig_transdc_His_kin-like_C"/>
</dbReference>
<proteinExistence type="predicted"/>
<evidence type="ECO:0000256" key="1">
    <source>
        <dbReference type="ARBA" id="ARBA00000085"/>
    </source>
</evidence>
<dbReference type="GO" id="GO:0005886">
    <property type="term" value="C:plasma membrane"/>
    <property type="evidence" value="ECO:0007669"/>
    <property type="project" value="TreeGrafter"/>
</dbReference>
<dbReference type="InterPro" id="IPR035965">
    <property type="entry name" value="PAS-like_dom_sf"/>
</dbReference>
<keyword evidence="9" id="KW-1133">Transmembrane helix</keyword>
<protein>
    <recommendedName>
        <fullName evidence="3">histidine kinase</fullName>
        <ecNumber evidence="3">2.7.13.3</ecNumber>
    </recommendedName>
</protein>
<evidence type="ECO:0000259" key="10">
    <source>
        <dbReference type="PROSITE" id="PS50109"/>
    </source>
</evidence>
<dbReference type="CDD" id="cd00082">
    <property type="entry name" value="HisKA"/>
    <property type="match status" value="1"/>
</dbReference>
<dbReference type="SMART" id="SM00388">
    <property type="entry name" value="HisKA"/>
    <property type="match status" value="1"/>
</dbReference>
<dbReference type="EC" id="2.7.13.3" evidence="3"/>
<dbReference type="InterPro" id="IPR050351">
    <property type="entry name" value="BphY/WalK/GraS-like"/>
</dbReference>
<dbReference type="InterPro" id="IPR005467">
    <property type="entry name" value="His_kinase_dom"/>
</dbReference>
<sequence>MRKRLFAILMLCCTIVALVTAFSAALLYYSFYSSAAKAEIRTNTALMAAAINGQSDILTQTGNYARLLPANFRVSLVESDGKVLYDTDASIETLENHAHRAEIVSAMDVGSGEAVRFSDSIRKEAYYYAVRLSDGSVLRLSVPLNSLASVFLHTIPYLLLLVLILLFVSLGVSRWLTRRVVEPINSTAMRLEELLKGDAIPAEAEYEELSPFVRKIKALHQEIKEYVQTLQANQETINTLIQNMQEGLILLDGSNRILNISKSAVSLLAANPRVQYTGKNLLELLRSQPLLDSIRETDETHRGTSFMEKRDGRYYRYFISPAKSSGVFIFITDATSEVKAETIRREFASNVSHELKTPLTAITGFTELMENGMVSGNDLKSAATIIHREASRLITLIDDILRLSQIENATGTKEFTPVPLKAVTEEAAESLRPAAESRQITLSTFFEEDSITVPGNRTMLYELIYNLLDNAIKYNVDKGSVSISVRREEDSIAIRVADTGIGIPHDHLDRIFERFYRVDKSRSKATGGTGLGLSIVKHAVEYHGGRLSVNSTEGIGTEITVLLPSDLPGASEPI</sequence>
<evidence type="ECO:0000256" key="8">
    <source>
        <dbReference type="ARBA" id="ARBA00023136"/>
    </source>
</evidence>
<dbReference type="CDD" id="cd00075">
    <property type="entry name" value="HATPase"/>
    <property type="match status" value="1"/>
</dbReference>
<gene>
    <name evidence="11" type="ORF">SAMN02745168_1627</name>
</gene>
<dbReference type="Gene3D" id="3.30.565.10">
    <property type="entry name" value="Histidine kinase-like ATPase, C-terminal domain"/>
    <property type="match status" value="1"/>
</dbReference>
<keyword evidence="5" id="KW-0808">Transferase</keyword>
<evidence type="ECO:0000256" key="4">
    <source>
        <dbReference type="ARBA" id="ARBA00022553"/>
    </source>
</evidence>
<evidence type="ECO:0000313" key="12">
    <source>
        <dbReference type="Proteomes" id="UP000192790"/>
    </source>
</evidence>
<dbReference type="SMART" id="SM00387">
    <property type="entry name" value="HATPase_c"/>
    <property type="match status" value="1"/>
</dbReference>
<dbReference type="PANTHER" id="PTHR45453:SF1">
    <property type="entry name" value="PHOSPHATE REGULON SENSOR PROTEIN PHOR"/>
    <property type="match status" value="1"/>
</dbReference>
<evidence type="ECO:0000256" key="7">
    <source>
        <dbReference type="ARBA" id="ARBA00023012"/>
    </source>
</evidence>
<dbReference type="SUPFAM" id="SSF47384">
    <property type="entry name" value="Homodimeric domain of signal transducing histidine kinase"/>
    <property type="match status" value="1"/>
</dbReference>
<evidence type="ECO:0000256" key="2">
    <source>
        <dbReference type="ARBA" id="ARBA00004370"/>
    </source>
</evidence>
<keyword evidence="9" id="KW-0812">Transmembrane</keyword>
<evidence type="ECO:0000256" key="9">
    <source>
        <dbReference type="SAM" id="Phobius"/>
    </source>
</evidence>
<dbReference type="AlphaFoldDB" id="A0A1W2A9E2"/>
<dbReference type="STRING" id="1122930.SAMN02745168_1627"/>
<reference evidence="11 12" key="1">
    <citation type="submission" date="2017-04" db="EMBL/GenBank/DDBJ databases">
        <authorList>
            <person name="Afonso C.L."/>
            <person name="Miller P.J."/>
            <person name="Scott M.A."/>
            <person name="Spackman E."/>
            <person name="Goraichik I."/>
            <person name="Dimitrov K.M."/>
            <person name="Suarez D.L."/>
            <person name="Swayne D.E."/>
        </authorList>
    </citation>
    <scope>NUCLEOTIDE SEQUENCE [LARGE SCALE GENOMIC DNA]</scope>
    <source>
        <strain evidence="11 12">DSM 12816</strain>
    </source>
</reference>
<feature type="transmembrane region" description="Helical" evidence="9">
    <location>
        <begin position="150"/>
        <end position="172"/>
    </location>
</feature>
<dbReference type="InterPro" id="IPR003594">
    <property type="entry name" value="HATPase_dom"/>
</dbReference>
<keyword evidence="8 9" id="KW-0472">Membrane</keyword>
<dbReference type="Pfam" id="PF00512">
    <property type="entry name" value="HisKA"/>
    <property type="match status" value="1"/>
</dbReference>
<keyword evidence="12" id="KW-1185">Reference proteome</keyword>
<accession>A0A1W2A9E2</accession>
<dbReference type="Gene3D" id="3.30.450.20">
    <property type="entry name" value="PAS domain"/>
    <property type="match status" value="1"/>
</dbReference>
<dbReference type="OrthoDB" id="9813151at2"/>
<dbReference type="InterPro" id="IPR036890">
    <property type="entry name" value="HATPase_C_sf"/>
</dbReference>
<dbReference type="FunFam" id="1.10.287.130:FF:000001">
    <property type="entry name" value="Two-component sensor histidine kinase"/>
    <property type="match status" value="1"/>
</dbReference>
<name>A0A1W2A9E2_9FIRM</name>
<dbReference type="Pfam" id="PF16736">
    <property type="entry name" value="sCache_like"/>
    <property type="match status" value="1"/>
</dbReference>
<dbReference type="Pfam" id="PF02518">
    <property type="entry name" value="HATPase_c"/>
    <property type="match status" value="1"/>
</dbReference>
<keyword evidence="6 11" id="KW-0418">Kinase</keyword>
<organism evidence="11 12">
    <name type="scientific">Papillibacter cinnamivorans DSM 12816</name>
    <dbReference type="NCBI Taxonomy" id="1122930"/>
    <lineage>
        <taxon>Bacteria</taxon>
        <taxon>Bacillati</taxon>
        <taxon>Bacillota</taxon>
        <taxon>Clostridia</taxon>
        <taxon>Eubacteriales</taxon>
        <taxon>Oscillospiraceae</taxon>
        <taxon>Papillibacter</taxon>
    </lineage>
</organism>
<feature type="domain" description="Histidine kinase" evidence="10">
    <location>
        <begin position="350"/>
        <end position="567"/>
    </location>
</feature>
<dbReference type="SUPFAM" id="SSF55874">
    <property type="entry name" value="ATPase domain of HSP90 chaperone/DNA topoisomerase II/histidine kinase"/>
    <property type="match status" value="1"/>
</dbReference>
<dbReference type="FunFam" id="3.30.565.10:FF:000006">
    <property type="entry name" value="Sensor histidine kinase WalK"/>
    <property type="match status" value="1"/>
</dbReference>
<dbReference type="Gene3D" id="1.10.287.130">
    <property type="match status" value="1"/>
</dbReference>
<dbReference type="InterPro" id="IPR036097">
    <property type="entry name" value="HisK_dim/P_sf"/>
</dbReference>